<protein>
    <recommendedName>
        <fullName evidence="2">BAG domain-containing protein</fullName>
    </recommendedName>
</protein>
<dbReference type="OrthoDB" id="2146656at2759"/>
<feature type="region of interest" description="Disordered" evidence="1">
    <location>
        <begin position="1"/>
        <end position="36"/>
    </location>
</feature>
<dbReference type="AlphaFoldDB" id="F4PDC3"/>
<keyword evidence="4" id="KW-1185">Reference proteome</keyword>
<dbReference type="InterPro" id="IPR003103">
    <property type="entry name" value="BAG_domain"/>
</dbReference>
<gene>
    <name evidence="3" type="ORF">BATDEDRAFT_28222</name>
</gene>
<dbReference type="SUPFAM" id="SSF63491">
    <property type="entry name" value="BAG domain"/>
    <property type="match status" value="1"/>
</dbReference>
<dbReference type="Proteomes" id="UP000007241">
    <property type="component" value="Unassembled WGS sequence"/>
</dbReference>
<dbReference type="GeneID" id="18239551"/>
<evidence type="ECO:0000259" key="2">
    <source>
        <dbReference type="PROSITE" id="PS51035"/>
    </source>
</evidence>
<evidence type="ECO:0000313" key="4">
    <source>
        <dbReference type="Proteomes" id="UP000007241"/>
    </source>
</evidence>
<evidence type="ECO:0000256" key="1">
    <source>
        <dbReference type="SAM" id="MobiDB-lite"/>
    </source>
</evidence>
<dbReference type="InterPro" id="IPR036533">
    <property type="entry name" value="BAG_dom_sf"/>
</dbReference>
<dbReference type="Gene3D" id="1.20.58.120">
    <property type="entry name" value="BAG domain"/>
    <property type="match status" value="1"/>
</dbReference>
<organism evidence="3 4">
    <name type="scientific">Batrachochytrium dendrobatidis (strain JAM81 / FGSC 10211)</name>
    <name type="common">Frog chytrid fungus</name>
    <dbReference type="NCBI Taxonomy" id="684364"/>
    <lineage>
        <taxon>Eukaryota</taxon>
        <taxon>Fungi</taxon>
        <taxon>Fungi incertae sedis</taxon>
        <taxon>Chytridiomycota</taxon>
        <taxon>Chytridiomycota incertae sedis</taxon>
        <taxon>Chytridiomycetes</taxon>
        <taxon>Rhizophydiales</taxon>
        <taxon>Rhizophydiales incertae sedis</taxon>
        <taxon>Batrachochytrium</taxon>
    </lineage>
</organism>
<evidence type="ECO:0000313" key="3">
    <source>
        <dbReference type="EMBL" id="EGF76764.1"/>
    </source>
</evidence>
<dbReference type="HOGENOM" id="CLU_1283033_0_0_1"/>
<sequence length="215" mass="23612">MGITTKTYKQSKSRKHAVATNKQSTTPCTPSEQTSTSSQVLPAVVSKIMLEIKAVATQLTELVETDEAAILTSHPIVTESPIDHPSDATDLRNHAIGKILPEYNKRLFVYEDALLKLLLRLDSIDLKGIQQLREVRKTCIRSVQSHLTALDQWKTASLEAWRNGTLPVDPTPLASLDLNNPLQTRKLSTNRPLIMVLGTAAVAGKVMHSITSILS</sequence>
<dbReference type="Pfam" id="PF02179">
    <property type="entry name" value="BAG"/>
    <property type="match status" value="1"/>
</dbReference>
<feature type="domain" description="BAG" evidence="2">
    <location>
        <begin position="114"/>
        <end position="154"/>
    </location>
</feature>
<dbReference type="RefSeq" id="XP_006682595.1">
    <property type="nucleotide sequence ID" value="XM_006682532.1"/>
</dbReference>
<accession>F4PDC3</accession>
<dbReference type="EMBL" id="GL882895">
    <property type="protein sequence ID" value="EGF76764.1"/>
    <property type="molecule type" value="Genomic_DNA"/>
</dbReference>
<proteinExistence type="predicted"/>
<dbReference type="InParanoid" id="F4PDC3"/>
<feature type="compositionally biased region" description="Polar residues" evidence="1">
    <location>
        <begin position="20"/>
        <end position="36"/>
    </location>
</feature>
<dbReference type="GO" id="GO:0051087">
    <property type="term" value="F:protein-folding chaperone binding"/>
    <property type="evidence" value="ECO:0007669"/>
    <property type="project" value="InterPro"/>
</dbReference>
<dbReference type="PROSITE" id="PS51035">
    <property type="entry name" value="BAG"/>
    <property type="match status" value="1"/>
</dbReference>
<dbReference type="STRING" id="684364.F4PDC3"/>
<reference evidence="3 4" key="1">
    <citation type="submission" date="2009-12" db="EMBL/GenBank/DDBJ databases">
        <title>The draft genome of Batrachochytrium dendrobatidis.</title>
        <authorList>
            <consortium name="US DOE Joint Genome Institute (JGI-PGF)"/>
            <person name="Kuo A."/>
            <person name="Salamov A."/>
            <person name="Schmutz J."/>
            <person name="Lucas S."/>
            <person name="Pitluck S."/>
            <person name="Rosenblum E."/>
            <person name="Stajich J."/>
            <person name="Eisen M."/>
            <person name="Grigoriev I.V."/>
        </authorList>
    </citation>
    <scope>NUCLEOTIDE SEQUENCE [LARGE SCALE GENOMIC DNA]</scope>
    <source>
        <strain evidence="4">JAM81 / FGSC 10211</strain>
    </source>
</reference>
<name>F4PDC3_BATDJ</name>